<feature type="domain" description="HAT C-terminal dimerisation" evidence="2">
    <location>
        <begin position="145"/>
        <end position="209"/>
    </location>
</feature>
<keyword evidence="3" id="KW-0560">Oxidoreductase</keyword>
<gene>
    <name evidence="3" type="ORF">KUF71_004219</name>
</gene>
<dbReference type="InterPro" id="IPR008906">
    <property type="entry name" value="HATC_C_dom"/>
</dbReference>
<organism evidence="3 4">
    <name type="scientific">Frankliniella fusca</name>
    <dbReference type="NCBI Taxonomy" id="407009"/>
    <lineage>
        <taxon>Eukaryota</taxon>
        <taxon>Metazoa</taxon>
        <taxon>Ecdysozoa</taxon>
        <taxon>Arthropoda</taxon>
        <taxon>Hexapoda</taxon>
        <taxon>Insecta</taxon>
        <taxon>Pterygota</taxon>
        <taxon>Neoptera</taxon>
        <taxon>Paraneoptera</taxon>
        <taxon>Thysanoptera</taxon>
        <taxon>Terebrantia</taxon>
        <taxon>Thripoidea</taxon>
        <taxon>Thripidae</taxon>
        <taxon>Frankliniella</taxon>
    </lineage>
</organism>
<dbReference type="GO" id="GO:0046983">
    <property type="term" value="F:protein dimerization activity"/>
    <property type="evidence" value="ECO:0007669"/>
    <property type="project" value="InterPro"/>
</dbReference>
<dbReference type="AlphaFoldDB" id="A0AAE1L8K5"/>
<dbReference type="InterPro" id="IPR012337">
    <property type="entry name" value="RNaseH-like_sf"/>
</dbReference>
<evidence type="ECO:0000313" key="3">
    <source>
        <dbReference type="EMBL" id="KAK3910731.1"/>
    </source>
</evidence>
<protein>
    <submittedName>
        <fullName evidence="3">Cytochrome P450 monooxygenase alnD</fullName>
    </submittedName>
</protein>
<dbReference type="Pfam" id="PF05699">
    <property type="entry name" value="Dimer_Tnp_hAT"/>
    <property type="match status" value="1"/>
</dbReference>
<dbReference type="Proteomes" id="UP001219518">
    <property type="component" value="Unassembled WGS sequence"/>
</dbReference>
<dbReference type="GO" id="GO:0004497">
    <property type="term" value="F:monooxygenase activity"/>
    <property type="evidence" value="ECO:0007669"/>
    <property type="project" value="UniProtKB-KW"/>
</dbReference>
<feature type="compositionally biased region" description="Polar residues" evidence="1">
    <location>
        <begin position="93"/>
        <end position="105"/>
    </location>
</feature>
<accession>A0AAE1L8K5</accession>
<dbReference type="SUPFAM" id="SSF53098">
    <property type="entry name" value="Ribonuclease H-like"/>
    <property type="match status" value="1"/>
</dbReference>
<reference evidence="3" key="1">
    <citation type="submission" date="2021-07" db="EMBL/GenBank/DDBJ databases">
        <authorList>
            <person name="Catto M.A."/>
            <person name="Jacobson A."/>
            <person name="Kennedy G."/>
            <person name="Labadie P."/>
            <person name="Hunt B.G."/>
            <person name="Srinivasan R."/>
        </authorList>
    </citation>
    <scope>NUCLEOTIDE SEQUENCE</scope>
    <source>
        <strain evidence="3">PL_HMW_Pooled</strain>
        <tissue evidence="3">Head</tissue>
    </source>
</reference>
<feature type="region of interest" description="Disordered" evidence="1">
    <location>
        <begin position="93"/>
        <end position="113"/>
    </location>
</feature>
<sequence>MRATKILQGEQLTLGDMLGTWLECKVQLKKVGSPLADQIAEAMTKRERREVYARSNRQRAGQERVPSLFEYPEEIFSAKNHISQLWARIEQNKNPGSQQISSELTSDGGEETNDELAEILSARDSTRLQRSTASSTDITSKLNDRKINILKWWEEKKVEMPELYEVAIVVHAIPSTQVSLERLFSALRFVMHHLRGSLSSQMIGDLVLILNNSHLVKEDILVLIHSEEEKSDEEDFED</sequence>
<evidence type="ECO:0000256" key="1">
    <source>
        <dbReference type="SAM" id="MobiDB-lite"/>
    </source>
</evidence>
<name>A0AAE1L8K5_9NEOP</name>
<evidence type="ECO:0000259" key="2">
    <source>
        <dbReference type="Pfam" id="PF05699"/>
    </source>
</evidence>
<reference evidence="3" key="2">
    <citation type="journal article" date="2023" name="BMC Genomics">
        <title>Pest status, molecular evolution, and epigenetic factors derived from the genome assembly of Frankliniella fusca, a thysanopteran phytovirus vector.</title>
        <authorList>
            <person name="Catto M.A."/>
            <person name="Labadie P.E."/>
            <person name="Jacobson A.L."/>
            <person name="Kennedy G.G."/>
            <person name="Srinivasan R."/>
            <person name="Hunt B.G."/>
        </authorList>
    </citation>
    <scope>NUCLEOTIDE SEQUENCE</scope>
    <source>
        <strain evidence="3">PL_HMW_Pooled</strain>
    </source>
</reference>
<keyword evidence="4" id="KW-1185">Reference proteome</keyword>
<proteinExistence type="predicted"/>
<dbReference type="EMBL" id="JAHWGI010000195">
    <property type="protein sequence ID" value="KAK3910731.1"/>
    <property type="molecule type" value="Genomic_DNA"/>
</dbReference>
<evidence type="ECO:0000313" key="4">
    <source>
        <dbReference type="Proteomes" id="UP001219518"/>
    </source>
</evidence>
<comment type="caution">
    <text evidence="3">The sequence shown here is derived from an EMBL/GenBank/DDBJ whole genome shotgun (WGS) entry which is preliminary data.</text>
</comment>
<keyword evidence="3" id="KW-0503">Monooxygenase</keyword>